<dbReference type="InterPro" id="IPR000375">
    <property type="entry name" value="Dynamin_stalk"/>
</dbReference>
<evidence type="ECO:0000256" key="8">
    <source>
        <dbReference type="ARBA" id="ARBA00022990"/>
    </source>
</evidence>
<evidence type="ECO:0000256" key="6">
    <source>
        <dbReference type="ARBA" id="ARBA00022741"/>
    </source>
</evidence>
<dbReference type="GO" id="GO:0005874">
    <property type="term" value="C:microtubule"/>
    <property type="evidence" value="ECO:0007669"/>
    <property type="project" value="UniProtKB-KW"/>
</dbReference>
<keyword evidence="6 12" id="KW-0547">Nucleotide-binding</keyword>
<feature type="compositionally biased region" description="Pro residues" evidence="13">
    <location>
        <begin position="764"/>
        <end position="775"/>
    </location>
</feature>
<dbReference type="PRINTS" id="PR00195">
    <property type="entry name" value="DYNAMIN"/>
</dbReference>
<proteinExistence type="inferred from homology"/>
<dbReference type="GO" id="GO:0008017">
    <property type="term" value="F:microtubule binding"/>
    <property type="evidence" value="ECO:0007669"/>
    <property type="project" value="TreeGrafter"/>
</dbReference>
<dbReference type="GO" id="GO:0005737">
    <property type="term" value="C:cytoplasm"/>
    <property type="evidence" value="ECO:0007669"/>
    <property type="project" value="TreeGrafter"/>
</dbReference>
<feature type="domain" description="PH" evidence="14">
    <location>
        <begin position="504"/>
        <end position="610"/>
    </location>
</feature>
<evidence type="ECO:0000256" key="12">
    <source>
        <dbReference type="RuleBase" id="RU003932"/>
    </source>
</evidence>
<dbReference type="GO" id="GO:0031623">
    <property type="term" value="P:receptor internalization"/>
    <property type="evidence" value="ECO:0007669"/>
    <property type="project" value="TreeGrafter"/>
</dbReference>
<evidence type="ECO:0000313" key="17">
    <source>
        <dbReference type="Ensembl" id="ENSEASP00005026710.1"/>
    </source>
</evidence>
<evidence type="ECO:0000256" key="4">
    <source>
        <dbReference type="ARBA" id="ARBA00022583"/>
    </source>
</evidence>
<evidence type="ECO:0000259" key="15">
    <source>
        <dbReference type="PROSITE" id="PS51388"/>
    </source>
</evidence>
<dbReference type="PROSITE" id="PS51388">
    <property type="entry name" value="GED"/>
    <property type="match status" value="1"/>
</dbReference>
<dbReference type="GO" id="GO:0098793">
    <property type="term" value="C:presynapse"/>
    <property type="evidence" value="ECO:0007669"/>
    <property type="project" value="GOC"/>
</dbReference>
<evidence type="ECO:0000256" key="3">
    <source>
        <dbReference type="ARBA" id="ARBA00022490"/>
    </source>
</evidence>
<dbReference type="SUPFAM" id="SSF50729">
    <property type="entry name" value="PH domain-like"/>
    <property type="match status" value="1"/>
</dbReference>
<dbReference type="SMART" id="SM00053">
    <property type="entry name" value="DYNc"/>
    <property type="match status" value="1"/>
</dbReference>
<dbReference type="SUPFAM" id="SSF52540">
    <property type="entry name" value="P-loop containing nucleoside triphosphate hydrolases"/>
    <property type="match status" value="1"/>
</dbReference>
<dbReference type="GO" id="GO:0003924">
    <property type="term" value="F:GTPase activity"/>
    <property type="evidence" value="ECO:0007669"/>
    <property type="project" value="InterPro"/>
</dbReference>
<dbReference type="PROSITE" id="PS00410">
    <property type="entry name" value="G_DYNAMIN_1"/>
    <property type="match status" value="1"/>
</dbReference>
<dbReference type="InterPro" id="IPR003130">
    <property type="entry name" value="GED"/>
</dbReference>
<evidence type="ECO:0000256" key="11">
    <source>
        <dbReference type="ARBA" id="ARBA00023212"/>
    </source>
</evidence>
<keyword evidence="8" id="KW-0007">Acetylation</keyword>
<dbReference type="InterPro" id="IPR022812">
    <property type="entry name" value="Dynamin"/>
</dbReference>
<keyword evidence="7" id="KW-0378">Hydrolase</keyword>
<feature type="domain" description="Dynamin-type G" evidence="16">
    <location>
        <begin position="28"/>
        <end position="294"/>
    </location>
</feature>
<dbReference type="GO" id="GO:0005525">
    <property type="term" value="F:GTP binding"/>
    <property type="evidence" value="ECO:0007669"/>
    <property type="project" value="UniProtKB-KW"/>
</dbReference>
<dbReference type="GO" id="GO:0016185">
    <property type="term" value="P:synaptic vesicle budding from presynaptic endocytic zone membrane"/>
    <property type="evidence" value="ECO:0007669"/>
    <property type="project" value="TreeGrafter"/>
</dbReference>
<keyword evidence="3" id="KW-0963">Cytoplasm</keyword>
<dbReference type="InterPro" id="IPR020850">
    <property type="entry name" value="GED_dom"/>
</dbReference>
<dbReference type="Gene3D" id="1.20.120.1240">
    <property type="entry name" value="Dynamin, middle domain"/>
    <property type="match status" value="1"/>
</dbReference>
<dbReference type="PROSITE" id="PS50003">
    <property type="entry name" value="PH_DOMAIN"/>
    <property type="match status" value="1"/>
</dbReference>
<keyword evidence="4" id="KW-0254">Endocytosis</keyword>
<dbReference type="InterPro" id="IPR019762">
    <property type="entry name" value="Dynamin_GTPase_CS"/>
</dbReference>
<name>A0A8C4MSE8_EQUAS</name>
<evidence type="ECO:0000259" key="14">
    <source>
        <dbReference type="PROSITE" id="PS50003"/>
    </source>
</evidence>
<evidence type="ECO:0000256" key="1">
    <source>
        <dbReference type="ARBA" id="ARBA00004245"/>
    </source>
</evidence>
<dbReference type="GO" id="GO:0005886">
    <property type="term" value="C:plasma membrane"/>
    <property type="evidence" value="ECO:0007669"/>
    <property type="project" value="TreeGrafter"/>
</dbReference>
<comment type="similarity">
    <text evidence="12">Belongs to the TRAFAC class dynamin-like GTPase superfamily. Dynamin/Fzo/YdjA family.</text>
</comment>
<dbReference type="PANTHER" id="PTHR11566:SF54">
    <property type="entry name" value="DYNAMIN-3"/>
    <property type="match status" value="1"/>
</dbReference>
<dbReference type="Pfam" id="PF01031">
    <property type="entry name" value="Dynamin_M"/>
    <property type="match status" value="1"/>
</dbReference>
<accession>A0A8C4MSE8</accession>
<sequence>MGNREMEELIPLVNRLQDAFSALGQSCLLELPQIAVVGGQSAGKSSVLENFVGRDFLPRGSGIVTRRPLVLQLVTSKAEYAEFLHCKGKKFTDFDEVRHEIEAETDRVTGMNKGISSIPINLRVYSPHVLNLTLIDLPGITKVPVGDQPPDIEYQIREMIMQFITRENCLILAVTPANTDLANSDALKLAKEVDPQGLRTIGVITKLDLMDEGTDARDVLENKLLPLRRGYVGVVNRSQKDIDGKKDIKAAMLAERKFFLSHPAYRHIADRMGTPHLQKVLNQQLTNHIRDTLPNFRNKLQGQLLSIEHEVEAYKNFKPEDPTRKTKALLQMVQQFAVDFEKRIEGSGDQVDTLELSGGAKINRIFHERFPFEIVKMEFNEKELRREISYAIKNIHGIRTGLFTPDMAFEAIVKKQIVKLKGPSLKSVDLVIQELINTVKKCTKKLANFPRLCEETERIVANHIREREGKTKDQVLLLIDIQVSYINTNHEDFIGFAKYVKHLMVIRKGWLTISNIGIMKGGSKGYWFVLTAESLSWYKDDEEKEKKYMLPLDNLKVRDVEKSFMSSKHIFALFNTEQRNVYKDYRFLELACDSQEDVDSWKASLLRAGVYPDKSLVTENFSMDPQLERQVETIRNLVDSYMSIINKCIRDLIPKTIMHLMINNVKDFINSELLAQLYSSEDQNTLMEESAEQAQRRDEMLRMYQALKEALVIIGDINTATTTPAGRKSAPHPRPARLVQDHFPTPPPSGGRRSAPRSFGPRPAEGPRPPSPPRGPTRGRPRSPSGPARCLLSPAPATRSERRRRSRPGPRGPRPASPGEWSARRGHAGCSSVLFSEHGRQNLFEKENCKHILLHVCSFHPGG</sequence>
<feature type="region of interest" description="Disordered" evidence="13">
    <location>
        <begin position="721"/>
        <end position="826"/>
    </location>
</feature>
<gene>
    <name evidence="17" type="primary">DNM3</name>
</gene>
<dbReference type="CDD" id="cd08771">
    <property type="entry name" value="DLP_1"/>
    <property type="match status" value="1"/>
</dbReference>
<dbReference type="PROSITE" id="PS51718">
    <property type="entry name" value="G_DYNAMIN_2"/>
    <property type="match status" value="1"/>
</dbReference>
<dbReference type="Ensembl" id="ENSEAST00005029001.1">
    <property type="protein sequence ID" value="ENSEASP00005026710.1"/>
    <property type="gene ID" value="ENSEASG00005017627.1"/>
</dbReference>
<dbReference type="InterPro" id="IPR027417">
    <property type="entry name" value="P-loop_NTPase"/>
</dbReference>
<dbReference type="PANTHER" id="PTHR11566">
    <property type="entry name" value="DYNAMIN"/>
    <property type="match status" value="1"/>
</dbReference>
<dbReference type="SMART" id="SM00233">
    <property type="entry name" value="PH"/>
    <property type="match status" value="1"/>
</dbReference>
<evidence type="ECO:0000256" key="13">
    <source>
        <dbReference type="SAM" id="MobiDB-lite"/>
    </source>
</evidence>
<dbReference type="EC" id="3.6.5.5" evidence="2"/>
<feature type="domain" description="GED" evidence="15">
    <location>
        <begin position="631"/>
        <end position="722"/>
    </location>
</feature>
<evidence type="ECO:0000256" key="9">
    <source>
        <dbReference type="ARBA" id="ARBA00023134"/>
    </source>
</evidence>
<dbReference type="InterPro" id="IPR001401">
    <property type="entry name" value="Dynamin_GTPase"/>
</dbReference>
<dbReference type="InterPro" id="IPR030381">
    <property type="entry name" value="G_DYNAMIN_dom"/>
</dbReference>
<dbReference type="AlphaFoldDB" id="A0A8C4MSE8"/>
<evidence type="ECO:0000259" key="16">
    <source>
        <dbReference type="PROSITE" id="PS51718"/>
    </source>
</evidence>
<dbReference type="Pfam" id="PF00169">
    <property type="entry name" value="PH"/>
    <property type="match status" value="1"/>
</dbReference>
<feature type="compositionally biased region" description="Low complexity" evidence="13">
    <location>
        <begin position="776"/>
        <end position="798"/>
    </location>
</feature>
<evidence type="ECO:0000256" key="10">
    <source>
        <dbReference type="ARBA" id="ARBA00023175"/>
    </source>
</evidence>
<keyword evidence="11" id="KW-0206">Cytoskeleton</keyword>
<evidence type="ECO:0000256" key="7">
    <source>
        <dbReference type="ARBA" id="ARBA00022801"/>
    </source>
</evidence>
<organism evidence="17">
    <name type="scientific">Equus asinus asinus</name>
    <dbReference type="NCBI Taxonomy" id="83772"/>
    <lineage>
        <taxon>Eukaryota</taxon>
        <taxon>Metazoa</taxon>
        <taxon>Chordata</taxon>
        <taxon>Craniata</taxon>
        <taxon>Vertebrata</taxon>
        <taxon>Euteleostomi</taxon>
        <taxon>Mammalia</taxon>
        <taxon>Eutheria</taxon>
        <taxon>Laurasiatheria</taxon>
        <taxon>Perissodactyla</taxon>
        <taxon>Equidae</taxon>
        <taxon>Equus</taxon>
    </lineage>
</organism>
<keyword evidence="10" id="KW-0505">Motor protein</keyword>
<dbReference type="FunFam" id="3.40.50.300:FF:000045">
    <property type="entry name" value="dynamin-1 isoform X2"/>
    <property type="match status" value="1"/>
</dbReference>
<comment type="subcellular location">
    <subcellularLocation>
        <location evidence="1">Cytoplasm</location>
        <location evidence="1">Cytoskeleton</location>
    </subcellularLocation>
</comment>
<dbReference type="InterPro" id="IPR045063">
    <property type="entry name" value="Dynamin_N"/>
</dbReference>
<dbReference type="InterPro" id="IPR001849">
    <property type="entry name" value="PH_domain"/>
</dbReference>
<keyword evidence="9 12" id="KW-0342">GTP-binding</keyword>
<evidence type="ECO:0000256" key="2">
    <source>
        <dbReference type="ARBA" id="ARBA00011980"/>
    </source>
</evidence>
<dbReference type="Pfam" id="PF02212">
    <property type="entry name" value="GED"/>
    <property type="match status" value="1"/>
</dbReference>
<reference evidence="17" key="1">
    <citation type="submission" date="2023-03" db="UniProtKB">
        <authorList>
            <consortium name="Ensembl"/>
        </authorList>
    </citation>
    <scope>IDENTIFICATION</scope>
</reference>
<evidence type="ECO:0000256" key="5">
    <source>
        <dbReference type="ARBA" id="ARBA00022701"/>
    </source>
</evidence>
<dbReference type="SMART" id="SM00302">
    <property type="entry name" value="GED"/>
    <property type="match status" value="1"/>
</dbReference>
<keyword evidence="5" id="KW-0493">Microtubule</keyword>
<dbReference type="FunFam" id="1.20.120.1240:FF:000014">
    <property type="entry name" value="Dynamin 2b"/>
    <property type="match status" value="1"/>
</dbReference>
<feature type="compositionally biased region" description="Low complexity" evidence="13">
    <location>
        <begin position="750"/>
        <end position="763"/>
    </location>
</feature>
<dbReference type="Pfam" id="PF00350">
    <property type="entry name" value="Dynamin_N"/>
    <property type="match status" value="1"/>
</dbReference>
<protein>
    <recommendedName>
        <fullName evidence="2">dynamin GTPase</fullName>
        <ecNumber evidence="2">3.6.5.5</ecNumber>
    </recommendedName>
</protein>
<dbReference type="CDD" id="cd01256">
    <property type="entry name" value="PH_dynamin"/>
    <property type="match status" value="1"/>
</dbReference>
<dbReference type="FunFam" id="2.30.29.30:FF:000341">
    <property type="entry name" value="dynamin-3 isoform X1"/>
    <property type="match status" value="1"/>
</dbReference>
<dbReference type="InterPro" id="IPR011993">
    <property type="entry name" value="PH-like_dom_sf"/>
</dbReference>
<dbReference type="Gene3D" id="3.40.50.300">
    <property type="entry name" value="P-loop containing nucleotide triphosphate hydrolases"/>
    <property type="match status" value="1"/>
</dbReference>
<dbReference type="Gene3D" id="2.30.29.30">
    <property type="entry name" value="Pleckstrin-homology domain (PH domain)/Phosphotyrosine-binding domain (PTB)"/>
    <property type="match status" value="1"/>
</dbReference>